<evidence type="ECO:0000256" key="1">
    <source>
        <dbReference type="ARBA" id="ARBA00004123"/>
    </source>
</evidence>
<dbReference type="InterPro" id="IPR003150">
    <property type="entry name" value="DNA-bd_RFX"/>
</dbReference>
<dbReference type="FunFam" id="1.10.10.10:FF:000017">
    <property type="entry name" value="transcription factor RFX3 isoform X1"/>
    <property type="match status" value="1"/>
</dbReference>
<evidence type="ECO:0000313" key="10">
    <source>
        <dbReference type="RefSeq" id="XP_040485137.1"/>
    </source>
</evidence>
<feature type="compositionally biased region" description="Pro residues" evidence="6">
    <location>
        <begin position="16"/>
        <end position="39"/>
    </location>
</feature>
<feature type="region of interest" description="Disordered" evidence="6">
    <location>
        <begin position="1"/>
        <end position="95"/>
    </location>
</feature>
<reference evidence="9 10" key="1">
    <citation type="submission" date="2025-04" db="UniProtKB">
        <authorList>
            <consortium name="RefSeq"/>
        </authorList>
    </citation>
    <scope>IDENTIFICATION</scope>
    <source>
        <tissue evidence="9 10">Whole blood</tissue>
    </source>
</reference>
<feature type="compositionally biased region" description="Low complexity" evidence="6">
    <location>
        <begin position="40"/>
        <end position="68"/>
    </location>
</feature>
<keyword evidence="2" id="KW-0805">Transcription regulation</keyword>
<dbReference type="GO" id="GO:0000981">
    <property type="term" value="F:DNA-binding transcription factor activity, RNA polymerase II-specific"/>
    <property type="evidence" value="ECO:0007669"/>
    <property type="project" value="TreeGrafter"/>
</dbReference>
<evidence type="ECO:0000259" key="7">
    <source>
        <dbReference type="PROSITE" id="PS51526"/>
    </source>
</evidence>
<keyword evidence="3" id="KW-0238">DNA-binding</keyword>
<dbReference type="Pfam" id="PF25340">
    <property type="entry name" value="BCD_RFX"/>
    <property type="match status" value="1"/>
</dbReference>
<protein>
    <submittedName>
        <fullName evidence="9 10">MHC class II regulatory factor RFX1</fullName>
    </submittedName>
</protein>
<dbReference type="PANTHER" id="PTHR12619:SF23">
    <property type="entry name" value="MHC CLASS II REGULATORY FACTOR RFX1"/>
    <property type="match status" value="1"/>
</dbReference>
<evidence type="ECO:0000313" key="8">
    <source>
        <dbReference type="Proteomes" id="UP000261680"/>
    </source>
</evidence>
<evidence type="ECO:0000256" key="3">
    <source>
        <dbReference type="ARBA" id="ARBA00023125"/>
    </source>
</evidence>
<feature type="region of interest" description="Disordered" evidence="6">
    <location>
        <begin position="177"/>
        <end position="222"/>
    </location>
</feature>
<dbReference type="GO" id="GO:0000978">
    <property type="term" value="F:RNA polymerase II cis-regulatory region sequence-specific DNA binding"/>
    <property type="evidence" value="ECO:0007669"/>
    <property type="project" value="TreeGrafter"/>
</dbReference>
<dbReference type="RefSeq" id="XP_040485137.1">
    <property type="nucleotide sequence ID" value="XM_040629203.1"/>
</dbReference>
<dbReference type="OrthoDB" id="10056949at2759"/>
<accession>A0A8M1FY53</accession>
<organism evidence="8 11">
    <name type="scientific">Ursus maritimus</name>
    <name type="common">Polar bear</name>
    <name type="synonym">Thalarctos maritimus</name>
    <dbReference type="NCBI Taxonomy" id="29073"/>
    <lineage>
        <taxon>Eukaryota</taxon>
        <taxon>Metazoa</taxon>
        <taxon>Chordata</taxon>
        <taxon>Craniata</taxon>
        <taxon>Vertebrata</taxon>
        <taxon>Euteleostomi</taxon>
        <taxon>Mammalia</taxon>
        <taxon>Eutheria</taxon>
        <taxon>Laurasiatheria</taxon>
        <taxon>Carnivora</taxon>
        <taxon>Caniformia</taxon>
        <taxon>Ursidae</taxon>
        <taxon>Ursus</taxon>
    </lineage>
</organism>
<gene>
    <name evidence="9 10 11" type="primary">RFX1</name>
</gene>
<dbReference type="SUPFAM" id="SSF46785">
    <property type="entry name" value="Winged helix' DNA-binding domain"/>
    <property type="match status" value="1"/>
</dbReference>
<dbReference type="KEGG" id="umr:103682186"/>
<feature type="compositionally biased region" description="Polar residues" evidence="6">
    <location>
        <begin position="109"/>
        <end position="121"/>
    </location>
</feature>
<name>A0A8M1FY53_URSMA</name>
<dbReference type="InterPro" id="IPR036390">
    <property type="entry name" value="WH_DNA-bd_sf"/>
</dbReference>
<dbReference type="AlphaFoldDB" id="A0A8M1FY53"/>
<evidence type="ECO:0000313" key="9">
    <source>
        <dbReference type="RefSeq" id="XP_040485136.1"/>
    </source>
</evidence>
<dbReference type="Gene3D" id="1.10.10.10">
    <property type="entry name" value="Winged helix-like DNA-binding domain superfamily/Winged helix DNA-binding domain"/>
    <property type="match status" value="1"/>
</dbReference>
<keyword evidence="4" id="KW-0804">Transcription</keyword>
<dbReference type="InterPro" id="IPR057321">
    <property type="entry name" value="RFX1-4/6/8-like_BCD"/>
</dbReference>
<dbReference type="PANTHER" id="PTHR12619">
    <property type="entry name" value="RFX TRANSCRIPTION FACTOR FAMILY"/>
    <property type="match status" value="1"/>
</dbReference>
<comment type="subcellular location">
    <subcellularLocation>
        <location evidence="1">Nucleus</location>
    </subcellularLocation>
</comment>
<evidence type="ECO:0000256" key="6">
    <source>
        <dbReference type="SAM" id="MobiDB-lite"/>
    </source>
</evidence>
<proteinExistence type="predicted"/>
<keyword evidence="8" id="KW-1185">Reference proteome</keyword>
<dbReference type="GO" id="GO:0005634">
    <property type="term" value="C:nucleus"/>
    <property type="evidence" value="ECO:0007669"/>
    <property type="project" value="UniProtKB-SubCell"/>
</dbReference>
<dbReference type="InterPro" id="IPR007668">
    <property type="entry name" value="RFX1_trans_act"/>
</dbReference>
<dbReference type="PROSITE" id="PS51526">
    <property type="entry name" value="RFX_DBD"/>
    <property type="match status" value="1"/>
</dbReference>
<feature type="region of interest" description="Disordered" evidence="6">
    <location>
        <begin position="360"/>
        <end position="397"/>
    </location>
</feature>
<feature type="region of interest" description="Disordered" evidence="6">
    <location>
        <begin position="107"/>
        <end position="126"/>
    </location>
</feature>
<dbReference type="InterPro" id="IPR036388">
    <property type="entry name" value="WH-like_DNA-bd_sf"/>
</dbReference>
<dbReference type="InterPro" id="IPR039779">
    <property type="entry name" value="RFX-like"/>
</dbReference>
<evidence type="ECO:0000313" key="11">
    <source>
        <dbReference type="RefSeq" id="XP_040485139.1"/>
    </source>
</evidence>
<feature type="domain" description="RFX-type winged-helix" evidence="7">
    <location>
        <begin position="429"/>
        <end position="504"/>
    </location>
</feature>
<evidence type="ECO:0000256" key="5">
    <source>
        <dbReference type="ARBA" id="ARBA00023242"/>
    </source>
</evidence>
<evidence type="ECO:0000256" key="4">
    <source>
        <dbReference type="ARBA" id="ARBA00023163"/>
    </source>
</evidence>
<feature type="compositionally biased region" description="Gly residues" evidence="6">
    <location>
        <begin position="367"/>
        <end position="397"/>
    </location>
</feature>
<dbReference type="Pfam" id="PF02257">
    <property type="entry name" value="RFX_DNA_binding"/>
    <property type="match status" value="1"/>
</dbReference>
<dbReference type="Proteomes" id="UP000261680">
    <property type="component" value="Unplaced"/>
</dbReference>
<evidence type="ECO:0000256" key="2">
    <source>
        <dbReference type="ARBA" id="ARBA00023015"/>
    </source>
</evidence>
<sequence length="768" mass="80922">MATPAYVTELQAAPQPSQPPQAPPQPPPPPAAPQPPQPPATAAIPQPQYVTELQSPQPQAQPPGSQKQYVTELPATPTPSQPAGAPTPSPASQQYIVVTVSEGAMRASETVSEASPGSAASQTGVPTQVVQQVQGTQQRLLVQTSVQAKPGHVSPLQLTNIPVPQQALPTQRLVVQSTAPGGKGGQVSLTVHGSQQVHSPPERSPVQANSSASKTAGAPTGTVPQQLQVHGVQQSVPVTQERSVVQATPQAPKAGPVQQLTVQGLQPVHVAQEVQQLQQVPVPHVYSSQVQYVEGGDASYTASAIRSSTYPYPETPLYTQTAGTSYYEAAGTAAQVSTPATSQAVASSGSVPMYVSGSQVVTSSTSSGGGTSNSGSGGSGGGGGGGGGGGSGGGSSGGGGAGTYVIQGGYMLGSASQSYSHTTRASPATVQWLLDNYETAEGVSLPRSTLYCHYLLHCQEQKLEPVNAASFGKLIRSVFMGLRTRRLGTRGNSKYHYYGLRIKASSPLLRLMEDQQHMAMRGQPFSQKQRLKPIQKMEGMTNGVAVGPQQATGLSDISAQVQQYQQFLDASRSLPDFSELDLQGKVLPEGVGPGDIKAFQVLYREHCEAIVDVMVNLQFTLVETLWKTFWRYNLSQPNEAPPLAVHDEAEKRLPKASLVLLSKFEPVLQWTKHCDNVLYQGLVEILIPDVLRPIPSALTQAIRNFAKSLESWLTHAMVNIPEEMLRVKVRLTGLWGQARGRGLSGGWGPALLSPVVATGCVPVPVPSE</sequence>
<dbReference type="CTD" id="5989"/>
<dbReference type="RefSeq" id="XP_040485136.1">
    <property type="nucleotide sequence ID" value="XM_040629202.1"/>
</dbReference>
<feature type="compositionally biased region" description="Pro residues" evidence="6">
    <location>
        <begin position="76"/>
        <end position="89"/>
    </location>
</feature>
<feature type="compositionally biased region" description="Polar residues" evidence="6">
    <location>
        <begin position="187"/>
        <end position="198"/>
    </location>
</feature>
<dbReference type="GeneID" id="103682186"/>
<dbReference type="Pfam" id="PF04589">
    <property type="entry name" value="RFX1_trans_act"/>
    <property type="match status" value="1"/>
</dbReference>
<keyword evidence="5" id="KW-0539">Nucleus</keyword>
<dbReference type="RefSeq" id="XP_040485139.1">
    <property type="nucleotide sequence ID" value="XM_040629205.1"/>
</dbReference>